<dbReference type="RefSeq" id="WP_073419206.1">
    <property type="nucleotide sequence ID" value="NZ_FQVX01000001.1"/>
</dbReference>
<keyword evidence="2" id="KW-0812">Transmembrane</keyword>
<evidence type="ECO:0000256" key="1">
    <source>
        <dbReference type="SAM" id="MobiDB-lite"/>
    </source>
</evidence>
<name>A0A1M5FP49_9ACTN</name>
<evidence type="ECO:0000256" key="2">
    <source>
        <dbReference type="SAM" id="Phobius"/>
    </source>
</evidence>
<gene>
    <name evidence="3" type="ORF">SAMN05444351_1328</name>
</gene>
<keyword evidence="4" id="KW-1185">Reference proteome</keyword>
<reference evidence="3 4" key="1">
    <citation type="submission" date="2016-11" db="EMBL/GenBank/DDBJ databases">
        <authorList>
            <person name="Jaros S."/>
            <person name="Januszkiewicz K."/>
            <person name="Wedrychowicz H."/>
        </authorList>
    </citation>
    <scope>NUCLEOTIDE SEQUENCE [LARGE SCALE GENOMIC DNA]</scope>
    <source>
        <strain evidence="3 4">DSM 45408</strain>
    </source>
</reference>
<keyword evidence="2" id="KW-1133">Transmembrane helix</keyword>
<dbReference type="AlphaFoldDB" id="A0A1M5FP49"/>
<evidence type="ECO:0000313" key="3">
    <source>
        <dbReference type="EMBL" id="SHF93199.1"/>
    </source>
</evidence>
<sequence length="157" mass="15873">MTGPYLYDEGPEALHTGTPRRRNGLILAVFGATLAVGVGMVVALPLVKGSGDEQAREAVGVFTAALAAGDTETAGDLLCEAERDRADAEGRTAEELAVAYAPAGGAGSGGEVTGVEPGELDGKDARQVGVRWDDGSESTLLVVLEDGPRVCGTTSGD</sequence>
<feature type="transmembrane region" description="Helical" evidence="2">
    <location>
        <begin position="25"/>
        <end position="47"/>
    </location>
</feature>
<protein>
    <submittedName>
        <fullName evidence="3">Uncharacterized protein</fullName>
    </submittedName>
</protein>
<evidence type="ECO:0000313" key="4">
    <source>
        <dbReference type="Proteomes" id="UP000184471"/>
    </source>
</evidence>
<accession>A0A1M5FP49</accession>
<dbReference type="STRING" id="1070870.SAMN05444351_1328"/>
<proteinExistence type="predicted"/>
<dbReference type="EMBL" id="FQVX01000001">
    <property type="protein sequence ID" value="SHF93199.1"/>
    <property type="molecule type" value="Genomic_DNA"/>
</dbReference>
<dbReference type="Proteomes" id="UP000184471">
    <property type="component" value="Unassembled WGS sequence"/>
</dbReference>
<keyword evidence="2" id="KW-0472">Membrane</keyword>
<feature type="region of interest" description="Disordered" evidence="1">
    <location>
        <begin position="102"/>
        <end position="125"/>
    </location>
</feature>
<organism evidence="3 4">
    <name type="scientific">Geodermatophilus nigrescens</name>
    <dbReference type="NCBI Taxonomy" id="1070870"/>
    <lineage>
        <taxon>Bacteria</taxon>
        <taxon>Bacillati</taxon>
        <taxon>Actinomycetota</taxon>
        <taxon>Actinomycetes</taxon>
        <taxon>Geodermatophilales</taxon>
        <taxon>Geodermatophilaceae</taxon>
        <taxon>Geodermatophilus</taxon>
    </lineage>
</organism>